<dbReference type="Pfam" id="PF01642">
    <property type="entry name" value="MM_CoA_mutase"/>
    <property type="match status" value="1"/>
</dbReference>
<dbReference type="UniPathway" id="UPA00945">
    <property type="reaction ID" value="UER00910"/>
</dbReference>
<dbReference type="PANTHER" id="PTHR48101:SF4">
    <property type="entry name" value="METHYLMALONYL-COA MUTASE, MITOCHONDRIAL"/>
    <property type="match status" value="1"/>
</dbReference>
<protein>
    <recommendedName>
        <fullName evidence="9">Methylmalonyl-CoA mutase small subunit</fullName>
        <ecNumber evidence="9">5.4.99.2</ecNumber>
    </recommendedName>
</protein>
<dbReference type="GO" id="GO:0031419">
    <property type="term" value="F:cobalamin binding"/>
    <property type="evidence" value="ECO:0007669"/>
    <property type="project" value="UniProtKB-KW"/>
</dbReference>
<keyword evidence="8" id="KW-0170">Cobalt</keyword>
<proteinExistence type="inferred from homology"/>
<dbReference type="Gene3D" id="1.10.196.20">
    <property type="match status" value="1"/>
</dbReference>
<evidence type="ECO:0000256" key="5">
    <source>
        <dbReference type="ARBA" id="ARBA00011870"/>
    </source>
</evidence>
<comment type="catalytic activity">
    <reaction evidence="1">
        <text>(R)-methylmalonyl-CoA = succinyl-CoA</text>
        <dbReference type="Rhea" id="RHEA:22888"/>
        <dbReference type="ChEBI" id="CHEBI:57292"/>
        <dbReference type="ChEBI" id="CHEBI:57326"/>
        <dbReference type="EC" id="5.4.99.2"/>
    </reaction>
</comment>
<keyword evidence="13" id="KW-1185">Reference proteome</keyword>
<evidence type="ECO:0000313" key="13">
    <source>
        <dbReference type="Proteomes" id="UP000637578"/>
    </source>
</evidence>
<keyword evidence="6" id="KW-0846">Cobalamin</keyword>
<sequence>MTVSSDEFTLAADFPAASRDQWRELVLGVLRKSGAVDPDGTDTPREPEELLATTTYDGVTVAPLHTAEDPLPTTGLPGLAPFVRGSRPQGAVVGGWDVRQRHAHPDPKVTREAVLADLENGVSSLWLAVGDGGLPATALPHVLAEVYLDLAGVVLDGGTTGPAAAEALLELARSRGADPAQLRGGLGLDPLGLAARTGGEPDVAIATTWATRCATELGGLRALTVDGLPYHEAGGSDTEELGCTLAAGLAYLRALTDGGLDLTTALRQLEFRYAATADQFLTIAKLRAARRLWARVGEVCGAEESDRAQRQHAVTSPAMMTRRDPWVNMLRTTVACFAAGVGGADAVTVLPFDTALGLSDDFARRIARNTQSLLLEESHVARVIDPAGGSWYVERLTEDLASAAWAWFTEIERAGGLARALADGLVARRLAATAARRADELAHRRDPVTGVSEFPNLDEELPARTPAPPAPGGGLPRLRYAQDFEALRDRVDAHTATTGSRPAVFLATLGPIAAHTARATFAANLFQAAGLATPTSGPATDPAEIAAAFTASGSTVACLCGAAKTYAELAAPVARALTEAGAQRVWLAGKPGDRAASDAAAGVDDYVFTGCDALGILRTTLHDLGVA</sequence>
<dbReference type="PROSITE" id="PS00544">
    <property type="entry name" value="METMALONYL_COA_MUTASE"/>
    <property type="match status" value="1"/>
</dbReference>
<dbReference type="RefSeq" id="WP_189058828.1">
    <property type="nucleotide sequence ID" value="NZ_BMMK01000015.1"/>
</dbReference>
<dbReference type="EC" id="5.4.99.2" evidence="9"/>
<comment type="cofactor">
    <cofactor evidence="2">
        <name>adenosylcob(III)alamin</name>
        <dbReference type="ChEBI" id="CHEBI:18408"/>
    </cofactor>
</comment>
<evidence type="ECO:0000313" key="12">
    <source>
        <dbReference type="EMBL" id="GGM60273.1"/>
    </source>
</evidence>
<dbReference type="Gene3D" id="3.40.50.280">
    <property type="entry name" value="Cobalamin-binding domain"/>
    <property type="match status" value="1"/>
</dbReference>
<dbReference type="InterPro" id="IPR024067">
    <property type="entry name" value="Me-malonyl-CoA_mutase_sm_su_N"/>
</dbReference>
<evidence type="ECO:0000256" key="1">
    <source>
        <dbReference type="ARBA" id="ARBA00000290"/>
    </source>
</evidence>
<dbReference type="SUPFAM" id="SSF51703">
    <property type="entry name" value="Cobalamin (vitamin B12)-dependent enzymes"/>
    <property type="match status" value="1"/>
</dbReference>
<dbReference type="InterPro" id="IPR058549">
    <property type="entry name" value="MeMalonylCoA_mutase_a/b_site"/>
</dbReference>
<dbReference type="CDD" id="cd03677">
    <property type="entry name" value="MM_CoA_mutase_beta"/>
    <property type="match status" value="1"/>
</dbReference>
<comment type="pathway">
    <text evidence="3">Metabolic intermediate metabolism; propanoyl-CoA degradation; succinyl-CoA from propanoyl-CoA: step 3/3.</text>
</comment>
<reference evidence="12" key="1">
    <citation type="journal article" date="2014" name="Int. J. Syst. Evol. Microbiol.">
        <title>Complete genome sequence of Corynebacterium casei LMG S-19264T (=DSM 44701T), isolated from a smear-ripened cheese.</title>
        <authorList>
            <consortium name="US DOE Joint Genome Institute (JGI-PGF)"/>
            <person name="Walter F."/>
            <person name="Albersmeier A."/>
            <person name="Kalinowski J."/>
            <person name="Ruckert C."/>
        </authorList>
    </citation>
    <scope>NUCLEOTIDE SEQUENCE</scope>
    <source>
        <strain evidence="12">CGMCC 4.5737</strain>
    </source>
</reference>
<evidence type="ECO:0000256" key="6">
    <source>
        <dbReference type="ARBA" id="ARBA00022628"/>
    </source>
</evidence>
<reference evidence="12" key="2">
    <citation type="submission" date="2020-09" db="EMBL/GenBank/DDBJ databases">
        <authorList>
            <person name="Sun Q."/>
            <person name="Zhou Y."/>
        </authorList>
    </citation>
    <scope>NUCLEOTIDE SEQUENCE</scope>
    <source>
        <strain evidence="12">CGMCC 4.5737</strain>
    </source>
</reference>
<organism evidence="12 13">
    <name type="scientific">Longimycelium tulufanense</name>
    <dbReference type="NCBI Taxonomy" id="907463"/>
    <lineage>
        <taxon>Bacteria</taxon>
        <taxon>Bacillati</taxon>
        <taxon>Actinomycetota</taxon>
        <taxon>Actinomycetes</taxon>
        <taxon>Pseudonocardiales</taxon>
        <taxon>Pseudonocardiaceae</taxon>
        <taxon>Longimycelium</taxon>
    </lineage>
</organism>
<accession>A0A8J3CFL7</accession>
<evidence type="ECO:0000256" key="10">
    <source>
        <dbReference type="SAM" id="MobiDB-lite"/>
    </source>
</evidence>
<evidence type="ECO:0000256" key="9">
    <source>
        <dbReference type="NCBIfam" id="TIGR00642"/>
    </source>
</evidence>
<dbReference type="EMBL" id="BMMK01000015">
    <property type="protein sequence ID" value="GGM60273.1"/>
    <property type="molecule type" value="Genomic_DNA"/>
</dbReference>
<dbReference type="AlphaFoldDB" id="A0A8J3CFL7"/>
<evidence type="ECO:0000259" key="11">
    <source>
        <dbReference type="Pfam" id="PF01642"/>
    </source>
</evidence>
<evidence type="ECO:0000256" key="2">
    <source>
        <dbReference type="ARBA" id="ARBA00001922"/>
    </source>
</evidence>
<dbReference type="PANTHER" id="PTHR48101">
    <property type="entry name" value="METHYLMALONYL-COA MUTASE, MITOCHONDRIAL-RELATED"/>
    <property type="match status" value="1"/>
</dbReference>
<evidence type="ECO:0000256" key="7">
    <source>
        <dbReference type="ARBA" id="ARBA00023235"/>
    </source>
</evidence>
<comment type="similarity">
    <text evidence="4">Belongs to the methylmalonyl-CoA mutase family.</text>
</comment>
<dbReference type="NCBIfam" id="TIGR00642">
    <property type="entry name" value="mmCoA_mut_beta"/>
    <property type="match status" value="1"/>
</dbReference>
<comment type="subunit">
    <text evidence="5">Heterodimer of an alpha and a beta chain.</text>
</comment>
<feature type="region of interest" description="Disordered" evidence="10">
    <location>
        <begin position="449"/>
        <end position="475"/>
    </location>
</feature>
<dbReference type="InterPro" id="IPR004608">
    <property type="entry name" value="MMCoA_mutase_b"/>
</dbReference>
<dbReference type="Proteomes" id="UP000637578">
    <property type="component" value="Unassembled WGS sequence"/>
</dbReference>
<evidence type="ECO:0000256" key="3">
    <source>
        <dbReference type="ARBA" id="ARBA00005146"/>
    </source>
</evidence>
<feature type="domain" description="Methylmalonyl-CoA mutase alpha/beta chain catalytic" evidence="11">
    <location>
        <begin position="142"/>
        <end position="459"/>
    </location>
</feature>
<gene>
    <name evidence="12" type="ORF">GCM10012275_34260</name>
</gene>
<dbReference type="Gene3D" id="3.20.20.240">
    <property type="entry name" value="Methylmalonyl-CoA mutase"/>
    <property type="match status" value="1"/>
</dbReference>
<evidence type="ECO:0000256" key="8">
    <source>
        <dbReference type="ARBA" id="ARBA00023285"/>
    </source>
</evidence>
<dbReference type="InterPro" id="IPR016176">
    <property type="entry name" value="Cbl-dep_enz_cat"/>
</dbReference>
<evidence type="ECO:0000256" key="4">
    <source>
        <dbReference type="ARBA" id="ARBA00008465"/>
    </source>
</evidence>
<dbReference type="GO" id="GO:0004494">
    <property type="term" value="F:methylmalonyl-CoA mutase activity"/>
    <property type="evidence" value="ECO:0007669"/>
    <property type="project" value="UniProtKB-UniRule"/>
</dbReference>
<name>A0A8J3CFL7_9PSEU</name>
<dbReference type="GO" id="GO:0019652">
    <property type="term" value="P:lactate fermentation to propionate and acetate"/>
    <property type="evidence" value="ECO:0007669"/>
    <property type="project" value="InterPro"/>
</dbReference>
<comment type="caution">
    <text evidence="12">The sequence shown here is derived from an EMBL/GenBank/DDBJ whole genome shotgun (WGS) entry which is preliminary data.</text>
</comment>
<dbReference type="InterPro" id="IPR006099">
    <property type="entry name" value="MeMalonylCoA_mutase_a/b_cat"/>
</dbReference>
<keyword evidence="7" id="KW-0413">Isomerase</keyword>